<dbReference type="Proteomes" id="UP000694255">
    <property type="component" value="Unassembled WGS sequence"/>
</dbReference>
<accession>A0A8J5QCK3</accession>
<dbReference type="OrthoDB" id="4075035at2759"/>
<dbReference type="InterPro" id="IPR039537">
    <property type="entry name" value="Retrotran_Ty1/copia-like"/>
</dbReference>
<dbReference type="GO" id="GO:0003964">
    <property type="term" value="F:RNA-directed DNA polymerase activity"/>
    <property type="evidence" value="ECO:0007669"/>
    <property type="project" value="UniProtKB-EC"/>
</dbReference>
<sequence>MSNAIVTTKYWDWPIRKRNIVLYKSEDELPVIPPVTLVSYIQVYILAFLELLRTTFTWSKAYDLFPDICTNDPPEYTLYIVGLSSLHNPPFDSLQLRWAIWDRAANKSHKMVRDVCKHDFKFMNIKDFKQWFLKSTLPTQEGSDTPVDISSLIKSDIREMLRFNPPGNIRGLLKQLDRFSKFHYLVFMETSTVVDMLFNTVWCDLDWFKPQVLKHVKGDIDFTHLLYKLLREELYVPMSFSESRNEGGGGKRRRRRRSRRGISGSQSEDNNVSIQQEDHPMQADQLVESRSYNGTEFTNRAVQELFRTHNIRHETTVVGNSHQNGSAERSIRTIIERGRVALIESNLPAPFWSYACETAAYTYNRTLDLDSKVTPFELYYGKPSFQITKNMFSSCHIAHRWVLETCSSLFERKVCHSIVQDDQNHESVSMRNQLTQY</sequence>
<evidence type="ECO:0000259" key="6">
    <source>
        <dbReference type="PROSITE" id="PS50994"/>
    </source>
</evidence>
<comment type="catalytic activity">
    <reaction evidence="4">
        <text>DNA(n) + a 2'-deoxyribonucleoside 5'-triphosphate = DNA(n+1) + diphosphate</text>
        <dbReference type="Rhea" id="RHEA:22508"/>
        <dbReference type="Rhea" id="RHEA-COMP:17339"/>
        <dbReference type="Rhea" id="RHEA-COMP:17340"/>
        <dbReference type="ChEBI" id="CHEBI:33019"/>
        <dbReference type="ChEBI" id="CHEBI:61560"/>
        <dbReference type="ChEBI" id="CHEBI:173112"/>
        <dbReference type="EC" id="2.7.7.7"/>
    </reaction>
</comment>
<feature type="domain" description="Integrase catalytic" evidence="6">
    <location>
        <begin position="291"/>
        <end position="383"/>
    </location>
</feature>
<proteinExistence type="predicted"/>
<comment type="caution">
    <text evidence="7">The sequence shown here is derived from an EMBL/GenBank/DDBJ whole genome shotgun (WGS) entry which is preliminary data.</text>
</comment>
<reference evidence="7 8" key="1">
    <citation type="journal article" date="2021" name="DNA Res.">
        <title>Genome analysis of Candida subhashii reveals its hybrid nature and dual mitochondrial genome conformations.</title>
        <authorList>
            <person name="Mixao V."/>
            <person name="Hegedusova E."/>
            <person name="Saus E."/>
            <person name="Pryszcz L.P."/>
            <person name="Cillingova A."/>
            <person name="Nosek J."/>
            <person name="Gabaldon T."/>
        </authorList>
    </citation>
    <scope>NUCLEOTIDE SEQUENCE [LARGE SCALE GENOMIC DNA]</scope>
    <source>
        <strain evidence="7 8">CBS 10753</strain>
    </source>
</reference>
<dbReference type="PROSITE" id="PS50994">
    <property type="entry name" value="INTEGRASE"/>
    <property type="match status" value="1"/>
</dbReference>
<evidence type="ECO:0000256" key="2">
    <source>
        <dbReference type="ARBA" id="ARBA00022578"/>
    </source>
</evidence>
<dbReference type="AlphaFoldDB" id="A0A8J5QCK3"/>
<keyword evidence="2" id="KW-0815">Transposition</keyword>
<evidence type="ECO:0000256" key="1">
    <source>
        <dbReference type="ARBA" id="ARBA00022490"/>
    </source>
</evidence>
<dbReference type="GO" id="GO:0015074">
    <property type="term" value="P:DNA integration"/>
    <property type="evidence" value="ECO:0007669"/>
    <property type="project" value="InterPro"/>
</dbReference>
<keyword evidence="8" id="KW-1185">Reference proteome</keyword>
<dbReference type="GeneID" id="73469512"/>
<dbReference type="GO" id="GO:0003887">
    <property type="term" value="F:DNA-directed DNA polymerase activity"/>
    <property type="evidence" value="ECO:0007669"/>
    <property type="project" value="UniProtKB-EC"/>
</dbReference>
<keyword evidence="1" id="KW-0963">Cytoplasm</keyword>
<name>A0A8J5QCK3_9ASCO</name>
<dbReference type="EMBL" id="JAGSYN010000118">
    <property type="protein sequence ID" value="KAG7663764.1"/>
    <property type="molecule type" value="Genomic_DNA"/>
</dbReference>
<evidence type="ECO:0000256" key="3">
    <source>
        <dbReference type="ARBA" id="ARBA00048173"/>
    </source>
</evidence>
<dbReference type="InterPro" id="IPR001584">
    <property type="entry name" value="Integrase_cat-core"/>
</dbReference>
<dbReference type="PANTHER" id="PTHR42648">
    <property type="entry name" value="TRANSPOSASE, PUTATIVE-RELATED"/>
    <property type="match status" value="1"/>
</dbReference>
<evidence type="ECO:0000313" key="7">
    <source>
        <dbReference type="EMBL" id="KAG7663764.1"/>
    </source>
</evidence>
<evidence type="ECO:0000313" key="8">
    <source>
        <dbReference type="Proteomes" id="UP000694255"/>
    </source>
</evidence>
<evidence type="ECO:0000256" key="4">
    <source>
        <dbReference type="ARBA" id="ARBA00049244"/>
    </source>
</evidence>
<protein>
    <recommendedName>
        <fullName evidence="6">Integrase catalytic domain-containing protein</fullName>
    </recommendedName>
</protein>
<comment type="catalytic activity">
    <reaction evidence="3">
        <text>DNA(n) + a 2'-deoxyribonucleoside 5'-triphosphate = DNA(n+1) + diphosphate</text>
        <dbReference type="Rhea" id="RHEA:22508"/>
        <dbReference type="Rhea" id="RHEA-COMP:17339"/>
        <dbReference type="Rhea" id="RHEA-COMP:17340"/>
        <dbReference type="ChEBI" id="CHEBI:33019"/>
        <dbReference type="ChEBI" id="CHEBI:61560"/>
        <dbReference type="ChEBI" id="CHEBI:173112"/>
        <dbReference type="EC" id="2.7.7.49"/>
    </reaction>
</comment>
<dbReference type="PANTHER" id="PTHR42648:SF28">
    <property type="entry name" value="TRANSPOSON-ENCODED PROTEIN WITH RIBONUCLEASE H-LIKE AND RETROVIRUS ZINC FINGER-LIKE DOMAINS"/>
    <property type="match status" value="1"/>
</dbReference>
<organism evidence="7 8">
    <name type="scientific">[Candida] subhashii</name>
    <dbReference type="NCBI Taxonomy" id="561895"/>
    <lineage>
        <taxon>Eukaryota</taxon>
        <taxon>Fungi</taxon>
        <taxon>Dikarya</taxon>
        <taxon>Ascomycota</taxon>
        <taxon>Saccharomycotina</taxon>
        <taxon>Pichiomycetes</taxon>
        <taxon>Debaryomycetaceae</taxon>
        <taxon>Spathaspora</taxon>
    </lineage>
</organism>
<gene>
    <name evidence="7" type="ORF">J8A68_002711</name>
</gene>
<feature type="compositionally biased region" description="Basic residues" evidence="5">
    <location>
        <begin position="250"/>
        <end position="260"/>
    </location>
</feature>
<dbReference type="GO" id="GO:0032196">
    <property type="term" value="P:transposition"/>
    <property type="evidence" value="ECO:0007669"/>
    <property type="project" value="UniProtKB-KW"/>
</dbReference>
<evidence type="ECO:0000256" key="5">
    <source>
        <dbReference type="SAM" id="MobiDB-lite"/>
    </source>
</evidence>
<feature type="region of interest" description="Disordered" evidence="5">
    <location>
        <begin position="241"/>
        <end position="278"/>
    </location>
</feature>
<dbReference type="RefSeq" id="XP_049263996.1">
    <property type="nucleotide sequence ID" value="XM_049406490.1"/>
</dbReference>